<feature type="transmembrane region" description="Helical" evidence="2">
    <location>
        <begin position="235"/>
        <end position="255"/>
    </location>
</feature>
<dbReference type="PANTHER" id="PTHR22911:SF79">
    <property type="entry name" value="MOBA-LIKE NTP TRANSFERASE DOMAIN-CONTAINING PROTEIN"/>
    <property type="match status" value="1"/>
</dbReference>
<evidence type="ECO:0000256" key="1">
    <source>
        <dbReference type="ARBA" id="ARBA00007362"/>
    </source>
</evidence>
<feature type="domain" description="EamA" evidence="3">
    <location>
        <begin position="142"/>
        <end position="276"/>
    </location>
</feature>
<keyword evidence="2" id="KW-1133">Transmembrane helix</keyword>
<dbReference type="Pfam" id="PF00892">
    <property type="entry name" value="EamA"/>
    <property type="match status" value="1"/>
</dbReference>
<dbReference type="InterPro" id="IPR037185">
    <property type="entry name" value="EmrE-like"/>
</dbReference>
<evidence type="ECO:0000256" key="2">
    <source>
        <dbReference type="SAM" id="Phobius"/>
    </source>
</evidence>
<evidence type="ECO:0000259" key="3">
    <source>
        <dbReference type="Pfam" id="PF00892"/>
    </source>
</evidence>
<evidence type="ECO:0000313" key="4">
    <source>
        <dbReference type="EMBL" id="AZG48734.1"/>
    </source>
</evidence>
<reference evidence="4 5" key="1">
    <citation type="submission" date="2018-11" db="EMBL/GenBank/DDBJ databases">
        <title>Gordonia insulae sp. nov., isolated from an island soil.</title>
        <authorList>
            <person name="Kim Y.S."/>
            <person name="Kim S.B."/>
        </authorList>
    </citation>
    <scope>NUCLEOTIDE SEQUENCE [LARGE SCALE GENOMIC DNA]</scope>
    <source>
        <strain evidence="4 5">MMS17-SY073</strain>
    </source>
</reference>
<keyword evidence="2" id="KW-0812">Transmembrane</keyword>
<feature type="transmembrane region" description="Helical" evidence="2">
    <location>
        <begin position="203"/>
        <end position="223"/>
    </location>
</feature>
<dbReference type="RefSeq" id="WP_232017094.1">
    <property type="nucleotide sequence ID" value="NZ_CP033972.1"/>
</dbReference>
<dbReference type="AlphaFoldDB" id="A0A3G8JU98"/>
<name>A0A3G8JU98_9ACTN</name>
<accession>A0A3G8JU98</accession>
<keyword evidence="2" id="KW-0472">Membrane</keyword>
<dbReference type="SUPFAM" id="SSF103481">
    <property type="entry name" value="Multidrug resistance efflux transporter EmrE"/>
    <property type="match status" value="2"/>
</dbReference>
<keyword evidence="5" id="KW-1185">Reference proteome</keyword>
<feature type="transmembrane region" description="Helical" evidence="2">
    <location>
        <begin position="119"/>
        <end position="135"/>
    </location>
</feature>
<feature type="transmembrane region" description="Helical" evidence="2">
    <location>
        <begin position="12"/>
        <end position="32"/>
    </location>
</feature>
<dbReference type="Proteomes" id="UP000271469">
    <property type="component" value="Chromosome"/>
</dbReference>
<evidence type="ECO:0000313" key="5">
    <source>
        <dbReference type="Proteomes" id="UP000271469"/>
    </source>
</evidence>
<proteinExistence type="inferred from homology"/>
<feature type="transmembrane region" description="Helical" evidence="2">
    <location>
        <begin position="92"/>
        <end position="112"/>
    </location>
</feature>
<feature type="transmembrane region" description="Helical" evidence="2">
    <location>
        <begin position="173"/>
        <end position="197"/>
    </location>
</feature>
<organism evidence="4 5">
    <name type="scientific">Gordonia insulae</name>
    <dbReference type="NCBI Taxonomy" id="2420509"/>
    <lineage>
        <taxon>Bacteria</taxon>
        <taxon>Bacillati</taxon>
        <taxon>Actinomycetota</taxon>
        <taxon>Actinomycetes</taxon>
        <taxon>Mycobacteriales</taxon>
        <taxon>Gordoniaceae</taxon>
        <taxon>Gordonia</taxon>
    </lineage>
</organism>
<gene>
    <name evidence="4" type="primary">rhtA</name>
    <name evidence="4" type="ORF">D7316_05355</name>
</gene>
<dbReference type="KEGG" id="gom:D7316_05355"/>
<sequence>MTAMVSRGFAPAVMIVGATSMYIGAAVAVELFETLSPAAVAWLRIAGAAVVLVVWVRPGRPAWRPSRLVLAGAFGLITAAMNIAFYEALARLPLGTTVALEFLGPVAVAALGSRTRRDVLALLLAVVGVVLIADVRWEGTALGVVLALIAAACWAGYIVLGKRVAQRGRGLEDLATGFVVAALVTSPLALFLGPAFAGHAPTAWLLLLGLGLGVASTAIPYALDQVVLARVGRARFAILLALLPVTASIIGVVALQQIPTPVEAVGIVAVAAAIAVRSADDDEAVPAA</sequence>
<protein>
    <submittedName>
        <fullName evidence="4">Threonine/homoserine exporter RhtA</fullName>
    </submittedName>
</protein>
<feature type="transmembrane region" description="Helical" evidence="2">
    <location>
        <begin position="68"/>
        <end position="86"/>
    </location>
</feature>
<dbReference type="PANTHER" id="PTHR22911">
    <property type="entry name" value="ACYL-MALONYL CONDENSING ENZYME-RELATED"/>
    <property type="match status" value="1"/>
</dbReference>
<feature type="transmembrane region" description="Helical" evidence="2">
    <location>
        <begin position="141"/>
        <end position="161"/>
    </location>
</feature>
<comment type="similarity">
    <text evidence="1">Belongs to the EamA transporter family.</text>
</comment>
<dbReference type="EMBL" id="CP033972">
    <property type="protein sequence ID" value="AZG48734.1"/>
    <property type="molecule type" value="Genomic_DNA"/>
</dbReference>
<dbReference type="GO" id="GO:0016020">
    <property type="term" value="C:membrane"/>
    <property type="evidence" value="ECO:0007669"/>
    <property type="project" value="InterPro"/>
</dbReference>
<dbReference type="InterPro" id="IPR000620">
    <property type="entry name" value="EamA_dom"/>
</dbReference>
<feature type="transmembrane region" description="Helical" evidence="2">
    <location>
        <begin position="38"/>
        <end position="56"/>
    </location>
</feature>